<organism evidence="2 3">
    <name type="scientific">Nonomuraea maheshkhaliensis</name>
    <dbReference type="NCBI Taxonomy" id="419590"/>
    <lineage>
        <taxon>Bacteria</taxon>
        <taxon>Bacillati</taxon>
        <taxon>Actinomycetota</taxon>
        <taxon>Actinomycetes</taxon>
        <taxon>Streptosporangiales</taxon>
        <taxon>Streptosporangiaceae</taxon>
        <taxon>Nonomuraea</taxon>
    </lineage>
</organism>
<sequence length="325" mass="33656">MRPRAVALVWGAAVTAVLILAPLALRDRLPDPLATHWGSSGSVPDGSTSFTAHVVTTSALWVVPWLLLVVFAGRAGARRGTRVTWWGLLFGLGALLLGAAASTLSVNLDAPGWRAAELPGWHVPLVILGLIVAGTAAGYLGRGPRDEPSPGEQAPPRLRLGPGQRAVWVSRIVNPWLAALTLCALAVIVVTTALTVSGVSGVSGVAGVGAALPAFVIVLVVGLATMALTVKVIDEKVVIGFGPFGRPARTIPLAKVESAWAEELRPSEVGGWGFRGLPGNAAIMLRGGECLVLRYRSGGRLAISIDDAERGASLINTLIAERVTS</sequence>
<name>A0ABN2HTM5_9ACTN</name>
<dbReference type="EMBL" id="BAAAMU010000192">
    <property type="protein sequence ID" value="GAA1693328.1"/>
    <property type="molecule type" value="Genomic_DNA"/>
</dbReference>
<keyword evidence="1" id="KW-0812">Transmembrane</keyword>
<feature type="transmembrane region" description="Helical" evidence="1">
    <location>
        <begin position="50"/>
        <end position="71"/>
    </location>
</feature>
<dbReference type="Proteomes" id="UP001500064">
    <property type="component" value="Unassembled WGS sequence"/>
</dbReference>
<dbReference type="RefSeq" id="WP_346114978.1">
    <property type="nucleotide sequence ID" value="NZ_BAAAMU010000192.1"/>
</dbReference>
<proteinExistence type="predicted"/>
<protein>
    <submittedName>
        <fullName evidence="2">DUF1648 domain-containing protein</fullName>
    </submittedName>
</protein>
<comment type="caution">
    <text evidence="2">The sequence shown here is derived from an EMBL/GenBank/DDBJ whole genome shotgun (WGS) entry which is preliminary data.</text>
</comment>
<keyword evidence="1" id="KW-1133">Transmembrane helix</keyword>
<gene>
    <name evidence="2" type="ORF">GCM10009733_106510</name>
</gene>
<keyword evidence="3" id="KW-1185">Reference proteome</keyword>
<feature type="transmembrane region" description="Helical" evidence="1">
    <location>
        <begin position="176"/>
        <end position="199"/>
    </location>
</feature>
<evidence type="ECO:0000313" key="3">
    <source>
        <dbReference type="Proteomes" id="UP001500064"/>
    </source>
</evidence>
<evidence type="ECO:0000313" key="2">
    <source>
        <dbReference type="EMBL" id="GAA1693328.1"/>
    </source>
</evidence>
<keyword evidence="1" id="KW-0472">Membrane</keyword>
<feature type="transmembrane region" description="Helical" evidence="1">
    <location>
        <begin position="121"/>
        <end position="140"/>
    </location>
</feature>
<reference evidence="2 3" key="1">
    <citation type="journal article" date="2019" name="Int. J. Syst. Evol. Microbiol.">
        <title>The Global Catalogue of Microorganisms (GCM) 10K type strain sequencing project: providing services to taxonomists for standard genome sequencing and annotation.</title>
        <authorList>
            <consortium name="The Broad Institute Genomics Platform"/>
            <consortium name="The Broad Institute Genome Sequencing Center for Infectious Disease"/>
            <person name="Wu L."/>
            <person name="Ma J."/>
        </authorList>
    </citation>
    <scope>NUCLEOTIDE SEQUENCE [LARGE SCALE GENOMIC DNA]</scope>
    <source>
        <strain evidence="2 3">JCM 13929</strain>
    </source>
</reference>
<evidence type="ECO:0000256" key="1">
    <source>
        <dbReference type="SAM" id="Phobius"/>
    </source>
</evidence>
<feature type="transmembrane region" description="Helical" evidence="1">
    <location>
        <begin position="83"/>
        <end position="101"/>
    </location>
</feature>
<accession>A0ABN2HTM5</accession>
<feature type="transmembrane region" description="Helical" evidence="1">
    <location>
        <begin position="205"/>
        <end position="228"/>
    </location>
</feature>